<feature type="region of interest" description="Disordered" evidence="1">
    <location>
        <begin position="359"/>
        <end position="379"/>
    </location>
</feature>
<organism evidence="2 3">
    <name type="scientific">Ambispora leptoticha</name>
    <dbReference type="NCBI Taxonomy" id="144679"/>
    <lineage>
        <taxon>Eukaryota</taxon>
        <taxon>Fungi</taxon>
        <taxon>Fungi incertae sedis</taxon>
        <taxon>Mucoromycota</taxon>
        <taxon>Glomeromycotina</taxon>
        <taxon>Glomeromycetes</taxon>
        <taxon>Archaeosporales</taxon>
        <taxon>Ambisporaceae</taxon>
        <taxon>Ambispora</taxon>
    </lineage>
</organism>
<feature type="compositionally biased region" description="Acidic residues" evidence="1">
    <location>
        <begin position="63"/>
        <end position="75"/>
    </location>
</feature>
<evidence type="ECO:0000313" key="2">
    <source>
        <dbReference type="EMBL" id="CAG8581340.1"/>
    </source>
</evidence>
<feature type="region of interest" description="Disordered" evidence="1">
    <location>
        <begin position="55"/>
        <end position="98"/>
    </location>
</feature>
<reference evidence="2" key="1">
    <citation type="submission" date="2021-06" db="EMBL/GenBank/DDBJ databases">
        <authorList>
            <person name="Kallberg Y."/>
            <person name="Tangrot J."/>
            <person name="Rosling A."/>
        </authorList>
    </citation>
    <scope>NUCLEOTIDE SEQUENCE</scope>
    <source>
        <strain evidence="2">FL130A</strain>
    </source>
</reference>
<dbReference type="Proteomes" id="UP000789508">
    <property type="component" value="Unassembled WGS sequence"/>
</dbReference>
<feature type="compositionally biased region" description="Basic and acidic residues" evidence="1">
    <location>
        <begin position="137"/>
        <end position="151"/>
    </location>
</feature>
<feature type="region of interest" description="Disordered" evidence="1">
    <location>
        <begin position="137"/>
        <end position="165"/>
    </location>
</feature>
<evidence type="ECO:0000256" key="1">
    <source>
        <dbReference type="SAM" id="MobiDB-lite"/>
    </source>
</evidence>
<keyword evidence="3" id="KW-1185">Reference proteome</keyword>
<dbReference type="EMBL" id="CAJVPS010003038">
    <property type="protein sequence ID" value="CAG8581340.1"/>
    <property type="molecule type" value="Genomic_DNA"/>
</dbReference>
<accession>A0A9N9G4P8</accession>
<gene>
    <name evidence="2" type="ORF">ALEPTO_LOCUS7274</name>
</gene>
<feature type="region of interest" description="Disordered" evidence="1">
    <location>
        <begin position="179"/>
        <end position="204"/>
    </location>
</feature>
<dbReference type="AlphaFoldDB" id="A0A9N9G4P8"/>
<sequence length="379" mass="43154">PEANNARLINIDALLSSQIQTLANVIQASTSTENNTHGSSNSTLLATHEYLVGKRKRTKIEPPEDDVNEGIEQAEETPIAPEQAENKPEDKKKKRKAKAELPVLASRAVPYDILDDLAAAKANITIAQLIKTSPEQRIKMSKGDETTHQKEDDAEDNRDDQSGKDQNYLSLYIHGQRNPINLESDTDDSELSDDESTDSDEEFEEQQLENRNFLCWTAENSWTQIQTVIRMLDEVDLGRIPRYMARRIPKVDDVCIYKKGIQINNKTIDWEEYGRLERKFDQIKYHNSKWKFDWKGPAEYEGSCKDWWIKVENQRLSDKIPIVETNAQSTPILEANQNTGKGKAKIESKVEEAEIEMEAAMGEEVDPRQGCSGKTNNEE</sequence>
<evidence type="ECO:0000313" key="3">
    <source>
        <dbReference type="Proteomes" id="UP000789508"/>
    </source>
</evidence>
<comment type="caution">
    <text evidence="2">The sequence shown here is derived from an EMBL/GenBank/DDBJ whole genome shotgun (WGS) entry which is preliminary data.</text>
</comment>
<name>A0A9N9G4P8_9GLOM</name>
<protein>
    <submittedName>
        <fullName evidence="2">7253_t:CDS:1</fullName>
    </submittedName>
</protein>
<dbReference type="OrthoDB" id="10655727at2759"/>
<feature type="non-terminal residue" evidence="2">
    <location>
        <position position="1"/>
    </location>
</feature>
<feature type="compositionally biased region" description="Acidic residues" evidence="1">
    <location>
        <begin position="184"/>
        <end position="204"/>
    </location>
</feature>
<proteinExistence type="predicted"/>